<dbReference type="PANTHER" id="PTHR12811:SF0">
    <property type="entry name" value="VACUOLAR PROTEIN SORTING-ASSOCIATED PROTEIN 16 HOMOLOG"/>
    <property type="match status" value="1"/>
</dbReference>
<evidence type="ECO:0000256" key="2">
    <source>
        <dbReference type="PIRNR" id="PIRNR007949"/>
    </source>
</evidence>
<dbReference type="InterPro" id="IPR038132">
    <property type="entry name" value="Vps16_C_sf"/>
</dbReference>
<dbReference type="InterPro" id="IPR006925">
    <property type="entry name" value="Vps16_C"/>
</dbReference>
<dbReference type="GO" id="GO:0005768">
    <property type="term" value="C:endosome"/>
    <property type="evidence" value="ECO:0007669"/>
    <property type="project" value="UniProtKB-ARBA"/>
</dbReference>
<dbReference type="GO" id="GO:0006886">
    <property type="term" value="P:intracellular protein transport"/>
    <property type="evidence" value="ECO:0007669"/>
    <property type="project" value="InterPro"/>
</dbReference>
<dbReference type="InterPro" id="IPR016534">
    <property type="entry name" value="VPS16"/>
</dbReference>
<dbReference type="AlphaFoldDB" id="Q6BRX8"/>
<feature type="domain" description="Vps16 C-terminal" evidence="3">
    <location>
        <begin position="582"/>
        <end position="662"/>
    </location>
</feature>
<dbReference type="GO" id="GO:0030897">
    <property type="term" value="C:HOPS complex"/>
    <property type="evidence" value="ECO:0007669"/>
    <property type="project" value="TreeGrafter"/>
</dbReference>
<dbReference type="GO" id="GO:0042144">
    <property type="term" value="P:vacuole fusion, non-autophagic"/>
    <property type="evidence" value="ECO:0007669"/>
    <property type="project" value="TreeGrafter"/>
</dbReference>
<dbReference type="InParanoid" id="Q6BRX8"/>
<evidence type="ECO:0000256" key="1">
    <source>
        <dbReference type="ARBA" id="ARBA00009250"/>
    </source>
</evidence>
<keyword evidence="6" id="KW-1185">Reference proteome</keyword>
<comment type="function">
    <text evidence="2">Essential for vacuolar protein sorting. Required for vacuole biogenesis, stability and to maintain vacuole morphology.</text>
</comment>
<sequence length="953" mass="110289">MLANPRLGWQKLQDVYYCLRPCYETLNWSIENIYSNYRIAISTNTTLIALASRFVPHPNVIDIYSLSGDKIWSVIFNSTATEHIVDYVFRNEELCVVLNSQKFRYYQDFKGNFSEHSYTKNLITLDDTGINNPLNGSNRKDNSNRAGNFAPQSQFITDLESNQQEEVFQIREVKIWGNFLVLKLTNRFIITNLDTFANYQIPFEISLASKMHCVNPLHFDDESLNMLVSFDKTIISIKIDLRLSNYEIIDHGLTEGPFTQLTASPNGQLIALFNSQVERIFVISNKFDQVLLEYDTSNDSSSPYQVEWCGNDAIVLSLKDELKLIGPGQNSISFFYDIIDEEDFDLDSLSRSNQNEEFSFTIPIFKTEPDGLKIITKKKVEFLSRVPDVSINLHQIGSSHPSSILLDCIDKLSQHASKSDTNISLLKSDDSLLLAINDCLKASLNEFNQSWQKKMLKAVSFGKAYYDDYYNADEYLKTLNYLKVLNQLGSSELGIFLTYNELLSIGWEELIQMLLRRDLHFLALKVIDLLDLQNLKELVYIHWCCYKIRKEMNMSDMELFEIISKKLTSAIGPNIKNSRNYISVDKISNVAYEEGRINLCKLLINFSPSAVKKVNQFLKFGEFELALIKSFQSGDYDLCRLLLLHLRDILSVSQFFKILNQNEQKGLITDTSNKEFKDKGSSNEFLFISGDLIGNFWVESIGKFNKSSLKKFYKQEDKTSDLKLLEVKSFISKSDVDETENESYYDTYKLQLSKLTGRTTNKKSARIYQREIEILELKKRLSETYQVNFFKEESVNPILIKLIQMHQIKPALKIVKELKIRQEKFWYLVLDAYTKNKEFDKLYQFVSHRSDSKSDKPIFKSPIGFKPFVETCMAYNGPKDQISIYINNCSDIHYSEKVEMYMQNEDLISAANEAFKYKDINLLKVIKENAMNLGNGHENMLNVVKSYITRLGY</sequence>
<evidence type="ECO:0000259" key="3">
    <source>
        <dbReference type="Pfam" id="PF04840"/>
    </source>
</evidence>
<dbReference type="GO" id="GO:0016197">
    <property type="term" value="P:endosomal transport"/>
    <property type="evidence" value="ECO:0007669"/>
    <property type="project" value="TreeGrafter"/>
</dbReference>
<accession>Q6BRX8</accession>
<dbReference type="OrthoDB" id="1792at2759"/>
<keyword evidence="2" id="KW-0813">Transport</keyword>
<dbReference type="eggNOG" id="KOG2280">
    <property type="taxonomic scope" value="Eukaryota"/>
</dbReference>
<feature type="domain" description="Vps16 N-terminal" evidence="4">
    <location>
        <begin position="257"/>
        <end position="476"/>
    </location>
</feature>
<protein>
    <recommendedName>
        <fullName evidence="2">Probable vacuolar protein sorting-associated protein 16 homolog</fullName>
    </recommendedName>
</protein>
<dbReference type="InterPro" id="IPR006926">
    <property type="entry name" value="Vps16_N"/>
</dbReference>
<dbReference type="VEuPathDB" id="FungiDB:DEHA2D13068g"/>
<organism evidence="5 6">
    <name type="scientific">Debaryomyces hansenii (strain ATCC 36239 / CBS 767 / BCRC 21394 / JCM 1990 / NBRC 0083 / IGC 2968)</name>
    <name type="common">Yeast</name>
    <name type="synonym">Torulaspora hansenii</name>
    <dbReference type="NCBI Taxonomy" id="284592"/>
    <lineage>
        <taxon>Eukaryota</taxon>
        <taxon>Fungi</taxon>
        <taxon>Dikarya</taxon>
        <taxon>Ascomycota</taxon>
        <taxon>Saccharomycotina</taxon>
        <taxon>Pichiomycetes</taxon>
        <taxon>Debaryomycetaceae</taxon>
        <taxon>Debaryomyces</taxon>
    </lineage>
</organism>
<dbReference type="FunCoup" id="Q6BRX8">
    <property type="interactions" value="1107"/>
</dbReference>
<dbReference type="OMA" id="WCGDDCL"/>
<keyword evidence="2" id="KW-0653">Protein transport</keyword>
<dbReference type="KEGG" id="dha:DEHA2D13068g"/>
<evidence type="ECO:0000313" key="5">
    <source>
        <dbReference type="EMBL" id="CAG87210.2"/>
    </source>
</evidence>
<dbReference type="STRING" id="284592.Q6BRX8"/>
<evidence type="ECO:0000313" key="6">
    <source>
        <dbReference type="Proteomes" id="UP000000599"/>
    </source>
</evidence>
<dbReference type="GO" id="GO:0003779">
    <property type="term" value="F:actin binding"/>
    <property type="evidence" value="ECO:0007669"/>
    <property type="project" value="TreeGrafter"/>
</dbReference>
<evidence type="ECO:0000259" key="4">
    <source>
        <dbReference type="Pfam" id="PF04841"/>
    </source>
</evidence>
<dbReference type="GeneID" id="2901222"/>
<dbReference type="Gene3D" id="1.10.150.780">
    <property type="entry name" value="Vps16, C-terminal region"/>
    <property type="match status" value="1"/>
</dbReference>
<dbReference type="PANTHER" id="PTHR12811">
    <property type="entry name" value="VACUOLAR PROTEIN SORTING VPS16"/>
    <property type="match status" value="1"/>
</dbReference>
<dbReference type="HOGENOM" id="CLU_008909_1_0_1"/>
<dbReference type="Pfam" id="PF04840">
    <property type="entry name" value="Vps16_C"/>
    <property type="match status" value="2"/>
</dbReference>
<feature type="domain" description="Vps16 C-terminal" evidence="3">
    <location>
        <begin position="699"/>
        <end position="936"/>
    </location>
</feature>
<proteinExistence type="inferred from homology"/>
<dbReference type="EMBL" id="CR382136">
    <property type="protein sequence ID" value="CAG87210.2"/>
    <property type="molecule type" value="Genomic_DNA"/>
</dbReference>
<dbReference type="Proteomes" id="UP000000599">
    <property type="component" value="Chromosome D"/>
</dbReference>
<dbReference type="RefSeq" id="XP_459042.2">
    <property type="nucleotide sequence ID" value="XM_459042.1"/>
</dbReference>
<dbReference type="PIRSF" id="PIRSF007949">
    <property type="entry name" value="VPS16"/>
    <property type="match status" value="1"/>
</dbReference>
<gene>
    <name evidence="5" type="ordered locus">DEHA2D13068g</name>
</gene>
<reference evidence="5 6" key="1">
    <citation type="journal article" date="2004" name="Nature">
        <title>Genome evolution in yeasts.</title>
        <authorList>
            <consortium name="Genolevures"/>
            <person name="Dujon B."/>
            <person name="Sherman D."/>
            <person name="Fischer G."/>
            <person name="Durrens P."/>
            <person name="Casaregola S."/>
            <person name="Lafontaine I."/>
            <person name="de Montigny J."/>
            <person name="Marck C."/>
            <person name="Neuveglise C."/>
            <person name="Talla E."/>
            <person name="Goffard N."/>
            <person name="Frangeul L."/>
            <person name="Aigle M."/>
            <person name="Anthouard V."/>
            <person name="Babour A."/>
            <person name="Barbe V."/>
            <person name="Barnay S."/>
            <person name="Blanchin S."/>
            <person name="Beckerich J.M."/>
            <person name="Beyne E."/>
            <person name="Bleykasten C."/>
            <person name="Boisrame A."/>
            <person name="Boyer J."/>
            <person name="Cattolico L."/>
            <person name="Confanioleri F."/>
            <person name="de Daruvar A."/>
            <person name="Despons L."/>
            <person name="Fabre E."/>
            <person name="Fairhead C."/>
            <person name="Ferry-Dumazet H."/>
            <person name="Groppi A."/>
            <person name="Hantraye F."/>
            <person name="Hennequin C."/>
            <person name="Jauniaux N."/>
            <person name="Joyet P."/>
            <person name="Kachouri R."/>
            <person name="Kerrest A."/>
            <person name="Koszul R."/>
            <person name="Lemaire M."/>
            <person name="Lesur I."/>
            <person name="Ma L."/>
            <person name="Muller H."/>
            <person name="Nicaud J.M."/>
            <person name="Nikolski M."/>
            <person name="Oztas S."/>
            <person name="Ozier-Kalogeropoulos O."/>
            <person name="Pellenz S."/>
            <person name="Potier S."/>
            <person name="Richard G.F."/>
            <person name="Straub M.L."/>
            <person name="Suleau A."/>
            <person name="Swennene D."/>
            <person name="Tekaia F."/>
            <person name="Wesolowski-Louvel M."/>
            <person name="Westhof E."/>
            <person name="Wirth B."/>
            <person name="Zeniou-Meyer M."/>
            <person name="Zivanovic I."/>
            <person name="Bolotin-Fukuhara M."/>
            <person name="Thierry A."/>
            <person name="Bouchier C."/>
            <person name="Caudron B."/>
            <person name="Scarpelli C."/>
            <person name="Gaillardin C."/>
            <person name="Weissenbach J."/>
            <person name="Wincker P."/>
            <person name="Souciet J.L."/>
        </authorList>
    </citation>
    <scope>NUCLEOTIDE SEQUENCE [LARGE SCALE GENOMIC DNA]</scope>
    <source>
        <strain evidence="6">ATCC 36239 / CBS 767 / BCRC 21394 / JCM 1990 / NBRC 0083 / IGC 2968</strain>
    </source>
</reference>
<name>Q6BRX8_DEBHA</name>
<comment type="similarity">
    <text evidence="1 2">Belongs to the VPS16 family.</text>
</comment>
<dbReference type="Pfam" id="PF04841">
    <property type="entry name" value="Vps16_N"/>
    <property type="match status" value="1"/>
</dbReference>